<sequence>MITSWWLEVGKALSHVLDREIRPAKVTPVGGGCINQASCLSDQHGTRYFVKTNRESARDMFAVEAAGLEAIQATQTLRVPRVLGFGCHGGRAYLALEWLDLGSGRSEDAHRLGRDLARLHQCDVGDRFGWHRDNFIGSSPQPNPWESDWATFFLEHRLRYQVDMAHRNGHRFARFDRLAERVPDLLRGLTIRPALVHGDLWTGNAAYTETGVPAVFDVAAYYGHGETDLAMSELFGGFGTAFFEGYTELRPLEAGYPLRRTLYNLYHIINHFNLFGGGYASQAQSMIDALL</sequence>
<dbReference type="SUPFAM" id="SSF56112">
    <property type="entry name" value="Protein kinase-like (PK-like)"/>
    <property type="match status" value="1"/>
</dbReference>
<name>A0A8A4TTL7_SULCO</name>
<evidence type="ECO:0000256" key="1">
    <source>
        <dbReference type="ARBA" id="ARBA00009460"/>
    </source>
</evidence>
<protein>
    <submittedName>
        <fullName evidence="3">Fructosamine kinase family protein</fullName>
    </submittedName>
</protein>
<gene>
    <name evidence="3" type="ORF">J3U87_09595</name>
</gene>
<dbReference type="GO" id="GO:0016301">
    <property type="term" value="F:kinase activity"/>
    <property type="evidence" value="ECO:0007669"/>
    <property type="project" value="UniProtKB-UniRule"/>
</dbReference>
<dbReference type="Gene3D" id="3.30.200.20">
    <property type="entry name" value="Phosphorylase Kinase, domain 1"/>
    <property type="match status" value="1"/>
</dbReference>
<dbReference type="InterPro" id="IPR011009">
    <property type="entry name" value="Kinase-like_dom_sf"/>
</dbReference>
<keyword evidence="2" id="KW-0808">Transferase</keyword>
<evidence type="ECO:0000256" key="2">
    <source>
        <dbReference type="PIRNR" id="PIRNR006221"/>
    </source>
</evidence>
<evidence type="ECO:0000313" key="3">
    <source>
        <dbReference type="EMBL" id="QTD52717.1"/>
    </source>
</evidence>
<dbReference type="KEGG" id="scor:J3U87_09595"/>
<comment type="similarity">
    <text evidence="1 2">Belongs to the fructosamine kinase family.</text>
</comment>
<evidence type="ECO:0000313" key="4">
    <source>
        <dbReference type="Proteomes" id="UP000663929"/>
    </source>
</evidence>
<keyword evidence="4" id="KW-1185">Reference proteome</keyword>
<dbReference type="PANTHER" id="PTHR12149:SF8">
    <property type="entry name" value="PROTEIN-RIBULOSAMINE 3-KINASE"/>
    <property type="match status" value="1"/>
</dbReference>
<organism evidence="3 4">
    <name type="scientific">Sulfidibacter corallicola</name>
    <dbReference type="NCBI Taxonomy" id="2818388"/>
    <lineage>
        <taxon>Bacteria</taxon>
        <taxon>Pseudomonadati</taxon>
        <taxon>Acidobacteriota</taxon>
        <taxon>Holophagae</taxon>
        <taxon>Acanthopleuribacterales</taxon>
        <taxon>Acanthopleuribacteraceae</taxon>
        <taxon>Sulfidibacter</taxon>
    </lineage>
</organism>
<dbReference type="AlphaFoldDB" id="A0A8A4TTL7"/>
<dbReference type="Pfam" id="PF03881">
    <property type="entry name" value="Fructosamin_kin"/>
    <property type="match status" value="1"/>
</dbReference>
<proteinExistence type="inferred from homology"/>
<dbReference type="PIRSF" id="PIRSF006221">
    <property type="entry name" value="Ketosamine-3-kinase"/>
    <property type="match status" value="1"/>
</dbReference>
<dbReference type="EMBL" id="CP071793">
    <property type="protein sequence ID" value="QTD52717.1"/>
    <property type="molecule type" value="Genomic_DNA"/>
</dbReference>
<accession>A0A8A4TTL7</accession>
<keyword evidence="2 3" id="KW-0418">Kinase</keyword>
<dbReference type="PANTHER" id="PTHR12149">
    <property type="entry name" value="FRUCTOSAMINE 3 KINASE-RELATED PROTEIN"/>
    <property type="match status" value="1"/>
</dbReference>
<dbReference type="Gene3D" id="3.90.1200.10">
    <property type="match status" value="1"/>
</dbReference>
<dbReference type="InterPro" id="IPR016477">
    <property type="entry name" value="Fructo-/Ketosamine-3-kinase"/>
</dbReference>
<dbReference type="Proteomes" id="UP000663929">
    <property type="component" value="Chromosome"/>
</dbReference>
<reference evidence="3" key="1">
    <citation type="submission" date="2021-03" db="EMBL/GenBank/DDBJ databases">
        <title>Acanthopleuribacteraceae sp. M133.</title>
        <authorList>
            <person name="Wang G."/>
        </authorList>
    </citation>
    <scope>NUCLEOTIDE SEQUENCE</scope>
    <source>
        <strain evidence="3">M133</strain>
    </source>
</reference>
<dbReference type="RefSeq" id="WP_237382820.1">
    <property type="nucleotide sequence ID" value="NZ_CP071793.1"/>
</dbReference>